<evidence type="ECO:0000313" key="2">
    <source>
        <dbReference type="EMBL" id="KAF1972850.1"/>
    </source>
</evidence>
<dbReference type="InterPro" id="IPR038883">
    <property type="entry name" value="AN11006-like"/>
</dbReference>
<dbReference type="EMBL" id="ML976684">
    <property type="protein sequence ID" value="KAF1972850.1"/>
    <property type="molecule type" value="Genomic_DNA"/>
</dbReference>
<reference evidence="2" key="1">
    <citation type="journal article" date="2020" name="Stud. Mycol.">
        <title>101 Dothideomycetes genomes: a test case for predicting lifestyles and emergence of pathogens.</title>
        <authorList>
            <person name="Haridas S."/>
            <person name="Albert R."/>
            <person name="Binder M."/>
            <person name="Bloem J."/>
            <person name="Labutti K."/>
            <person name="Salamov A."/>
            <person name="Andreopoulos B."/>
            <person name="Baker S."/>
            <person name="Barry K."/>
            <person name="Bills G."/>
            <person name="Bluhm B."/>
            <person name="Cannon C."/>
            <person name="Castanera R."/>
            <person name="Culley D."/>
            <person name="Daum C."/>
            <person name="Ezra D."/>
            <person name="Gonzalez J."/>
            <person name="Henrissat B."/>
            <person name="Kuo A."/>
            <person name="Liang C."/>
            <person name="Lipzen A."/>
            <person name="Lutzoni F."/>
            <person name="Magnuson J."/>
            <person name="Mondo S."/>
            <person name="Nolan M."/>
            <person name="Ohm R."/>
            <person name="Pangilinan J."/>
            <person name="Park H.-J."/>
            <person name="Ramirez L."/>
            <person name="Alfaro M."/>
            <person name="Sun H."/>
            <person name="Tritt A."/>
            <person name="Yoshinaga Y."/>
            <person name="Zwiers L.-H."/>
            <person name="Turgeon B."/>
            <person name="Goodwin S."/>
            <person name="Spatafora J."/>
            <person name="Crous P."/>
            <person name="Grigoriev I."/>
        </authorList>
    </citation>
    <scope>NUCLEOTIDE SEQUENCE</scope>
    <source>
        <strain evidence="2">CBS 107.79</strain>
    </source>
</reference>
<dbReference type="OrthoDB" id="5229512at2759"/>
<dbReference type="PANTHER" id="PTHR42085">
    <property type="entry name" value="F-BOX DOMAIN-CONTAINING PROTEIN"/>
    <property type="match status" value="1"/>
</dbReference>
<name>A0A6A5V846_9PLEO</name>
<dbReference type="Proteomes" id="UP000800036">
    <property type="component" value="Unassembled WGS sequence"/>
</dbReference>
<dbReference type="PANTHER" id="PTHR42085:SF2">
    <property type="entry name" value="F-BOX DOMAIN-CONTAINING PROTEIN"/>
    <property type="match status" value="1"/>
</dbReference>
<evidence type="ECO:0000256" key="1">
    <source>
        <dbReference type="SAM" id="MobiDB-lite"/>
    </source>
</evidence>
<proteinExistence type="predicted"/>
<evidence type="ECO:0000313" key="3">
    <source>
        <dbReference type="Proteomes" id="UP000800036"/>
    </source>
</evidence>
<sequence length="514" mass="58903">MTLHCTCSIKRIHYHQISYMDRQGTSTRSARSGPFRFLDLPRELRDEVYKLLLCNFKAAPKLYVNDVDDKPCGYYVRTIHPAILRVNKQLHREAYAIMVKTNRFIHCKFYGRLPFEQMLEANTQRIICHHTDQVTAFTGYTMSVSVAPEGLAWFHPEMHQFVARDNTMAVHCMILGEDCAGLTTTLSDLHMPNHAKTLDVTVAVAPYLEGRMLMEREPLDPFFNECGTQEDLLAPFRKKLRGMQNFKITGVDPTLVIAVKEDIAKDEWTDPKAVIAGLQAAKQRGNDAFKAKELRLASQAWEDAVSDVERIHGSSSWRGLVAKGDTAFIDAVVELYVLMCLNITHAQLTGTENPIHGYPPSHDKIAHLQLAEHQIDRIMIARKPNWWRKDYVWDPSEAQLAKILFRQAMCMKADAMLNYDPRVMMDALRQLSLALQIMPNDPAIKREIEDVEHRYTHMLLHMSAEEIAESRVFEDSDDDDIEFVLDEELEDDDDDDDEQTGDSDDEYADMPDLV</sequence>
<protein>
    <submittedName>
        <fullName evidence="2">Uncharacterized protein</fullName>
    </submittedName>
</protein>
<dbReference type="AlphaFoldDB" id="A0A6A5V846"/>
<keyword evidence="3" id="KW-1185">Reference proteome</keyword>
<gene>
    <name evidence="2" type="ORF">BU23DRAFT_144373</name>
</gene>
<organism evidence="2 3">
    <name type="scientific">Bimuria novae-zelandiae CBS 107.79</name>
    <dbReference type="NCBI Taxonomy" id="1447943"/>
    <lineage>
        <taxon>Eukaryota</taxon>
        <taxon>Fungi</taxon>
        <taxon>Dikarya</taxon>
        <taxon>Ascomycota</taxon>
        <taxon>Pezizomycotina</taxon>
        <taxon>Dothideomycetes</taxon>
        <taxon>Pleosporomycetidae</taxon>
        <taxon>Pleosporales</taxon>
        <taxon>Massarineae</taxon>
        <taxon>Didymosphaeriaceae</taxon>
        <taxon>Bimuria</taxon>
    </lineage>
</organism>
<feature type="region of interest" description="Disordered" evidence="1">
    <location>
        <begin position="486"/>
        <end position="514"/>
    </location>
</feature>
<accession>A0A6A5V846</accession>